<feature type="transmembrane region" description="Helical" evidence="2">
    <location>
        <begin position="56"/>
        <end position="78"/>
    </location>
</feature>
<feature type="compositionally biased region" description="Low complexity" evidence="1">
    <location>
        <begin position="81"/>
        <end position="90"/>
    </location>
</feature>
<proteinExistence type="predicted"/>
<comment type="caution">
    <text evidence="3">The sequence shown here is derived from an EMBL/GenBank/DDBJ whole genome shotgun (WGS) entry which is preliminary data.</text>
</comment>
<accession>A0ABV9CEF5</accession>
<protein>
    <submittedName>
        <fullName evidence="3">Uncharacterized protein</fullName>
    </submittedName>
</protein>
<feature type="compositionally biased region" description="Basic and acidic residues" evidence="1">
    <location>
        <begin position="250"/>
        <end position="259"/>
    </location>
</feature>
<organism evidence="3 4">
    <name type="scientific">Sphaerisporangium dianthi</name>
    <dbReference type="NCBI Taxonomy" id="1436120"/>
    <lineage>
        <taxon>Bacteria</taxon>
        <taxon>Bacillati</taxon>
        <taxon>Actinomycetota</taxon>
        <taxon>Actinomycetes</taxon>
        <taxon>Streptosporangiales</taxon>
        <taxon>Streptosporangiaceae</taxon>
        <taxon>Sphaerisporangium</taxon>
    </lineage>
</organism>
<keyword evidence="2" id="KW-0812">Transmembrane</keyword>
<feature type="region of interest" description="Disordered" evidence="1">
    <location>
        <begin position="231"/>
        <end position="271"/>
    </location>
</feature>
<name>A0ABV9CEF5_9ACTN</name>
<dbReference type="EMBL" id="JBHSFP010000004">
    <property type="protein sequence ID" value="MFC4531032.1"/>
    <property type="molecule type" value="Genomic_DNA"/>
</dbReference>
<evidence type="ECO:0000313" key="3">
    <source>
        <dbReference type="EMBL" id="MFC4531032.1"/>
    </source>
</evidence>
<dbReference type="RefSeq" id="WP_380839269.1">
    <property type="nucleotide sequence ID" value="NZ_JBHSFP010000004.1"/>
</dbReference>
<reference evidence="4" key="1">
    <citation type="journal article" date="2019" name="Int. J. Syst. Evol. Microbiol.">
        <title>The Global Catalogue of Microorganisms (GCM) 10K type strain sequencing project: providing services to taxonomists for standard genome sequencing and annotation.</title>
        <authorList>
            <consortium name="The Broad Institute Genomics Platform"/>
            <consortium name="The Broad Institute Genome Sequencing Center for Infectious Disease"/>
            <person name="Wu L."/>
            <person name="Ma J."/>
        </authorList>
    </citation>
    <scope>NUCLEOTIDE SEQUENCE [LARGE SCALE GENOMIC DNA]</scope>
    <source>
        <strain evidence="4">CGMCC 4.7132</strain>
    </source>
</reference>
<evidence type="ECO:0000256" key="1">
    <source>
        <dbReference type="SAM" id="MobiDB-lite"/>
    </source>
</evidence>
<sequence length="426" mass="45465">MNDRDSLSELLTTLRPDALTEDAYQRHRSDDLARAFQTPRTAPHARRFRVSERRPLYLIAGTAVAALAAAAIIVPQLAPGSPAPGQAAGGKTVSAGDGTGAPGTSTGPKTVNTRTVLLAVAKVAAEEPIGAGQVWYSRVRTTQLIQMDPDTYTTAMKMLLDERTTKREELKGRPAELKAYEKDFAEKAAELKSTQLSYEATKADTTETWRSLKGTAGRVISNQDVKITFSSPEDEAKWKRSGSPQLSGGDKPRTTEEKGAPSSGADSGAERVVSIVNPSVTWSNLSKLPKDKAGLKAKLKALYAESPAKRDGDDFTAYLSSTAWDLLIAPIAPGTRSALFQVLADSASGLRSQAGMTDGLGRTGVALDTLGPDDAGRPGRITYRLIFDERTGGVLELDVIEKGNATPLLRQTFESTGYVDELGDTP</sequence>
<dbReference type="Proteomes" id="UP001596004">
    <property type="component" value="Unassembled WGS sequence"/>
</dbReference>
<evidence type="ECO:0000256" key="2">
    <source>
        <dbReference type="SAM" id="Phobius"/>
    </source>
</evidence>
<keyword evidence="2" id="KW-0472">Membrane</keyword>
<keyword evidence="2" id="KW-1133">Transmembrane helix</keyword>
<evidence type="ECO:0000313" key="4">
    <source>
        <dbReference type="Proteomes" id="UP001596004"/>
    </source>
</evidence>
<keyword evidence="4" id="KW-1185">Reference proteome</keyword>
<feature type="region of interest" description="Disordered" evidence="1">
    <location>
        <begin position="81"/>
        <end position="110"/>
    </location>
</feature>
<gene>
    <name evidence="3" type="ORF">ACFO60_09685</name>
</gene>